<dbReference type="Proteomes" id="UP001165160">
    <property type="component" value="Unassembled WGS sequence"/>
</dbReference>
<comment type="caution">
    <text evidence="4">The sequence shown here is derived from an EMBL/GenBank/DDBJ whole genome shotgun (WGS) entry which is preliminary data.</text>
</comment>
<sequence length="722" mass="80059">MKFSLLLLLGIGGVASQSIDSLEHVVIFMQENRAFDHYIGKLKGIRGFNDRATVPLKSGHDAFHQPTNTSDLSEYMLPFRAEKNRTAAMCMPAPEMYYPTDIKIFNEGKMDAWNTARDGGVGMSYFERDDMPYYFELYSGFTTFDQYYQSTFTCTCPNRLHLFSGSNGLSAGWKDGAILDNTEPTPGFDWETMGETLDKAGVSWQVYQEEDNFDDNGFAWFDNFMTADKDSDLYQKGMKRQLSALNAFDEAVKKDALPQVSWVIAPTSFSEHATNHPCAGEFWTSTLLQSLKDTPEVYKKTAFILNYDEGGQFYDHAWTPTPPMPNTEGKSTVTTDGEVNEDVLLPYEGVPQPIGLGFRVPGLIVSPWTRGDIVVSEIYDHTSTIQFLEKKFNLEPNPNISPWRRAMTGDMMAAFDFANPDYSWPDLPDTSEYVKEGDVECETLPDVVVPTEQSMPQQEPGTKIYRAIPYETTVHGDVKDGNFELTIDNTGAGGLPFVLFDLTDMDGFTPRNYAVEGGKSLSDTIPLPEGERYAFLLHSVNGFVREFTGVTKGGSADGLGLSFELNADTNKVVVKADASELANDVVIDIIDNAYGLSAAQISLKKGEADQLEIDVSASSNWYDFTVGVGDDVTDRGDGTGLRPSIGASADVARRFMGRLENGKDGTSDPAMAAGVRSMWEDEKVEGFKHVDTPHHMRTVKRGSGNKHDTKDSLHYDEFGLEL</sequence>
<gene>
    <name evidence="4" type="ORF">TrVE_jg1087</name>
</gene>
<dbReference type="InterPro" id="IPR007312">
    <property type="entry name" value="Phosphoesterase"/>
</dbReference>
<evidence type="ECO:0000256" key="2">
    <source>
        <dbReference type="SAM" id="SignalP"/>
    </source>
</evidence>
<evidence type="ECO:0000313" key="5">
    <source>
        <dbReference type="Proteomes" id="UP001165160"/>
    </source>
</evidence>
<feature type="domain" description="Bacterial phospholipase C C-terminal" evidence="3">
    <location>
        <begin position="466"/>
        <end position="549"/>
    </location>
</feature>
<evidence type="ECO:0000313" key="4">
    <source>
        <dbReference type="EMBL" id="GMI05598.1"/>
    </source>
</evidence>
<dbReference type="InterPro" id="IPR017850">
    <property type="entry name" value="Alkaline_phosphatase_core_sf"/>
</dbReference>
<evidence type="ECO:0000256" key="1">
    <source>
        <dbReference type="ARBA" id="ARBA00022801"/>
    </source>
</evidence>
<dbReference type="GO" id="GO:0004629">
    <property type="term" value="F:phospholipase C activity"/>
    <property type="evidence" value="ECO:0007669"/>
    <property type="project" value="InterPro"/>
</dbReference>
<evidence type="ECO:0000259" key="3">
    <source>
        <dbReference type="Pfam" id="PF05506"/>
    </source>
</evidence>
<name>A0A9W7CBD7_9STRA</name>
<accession>A0A9W7CBD7</accession>
<dbReference type="EMBL" id="BRXX01000333">
    <property type="protein sequence ID" value="GMI05598.1"/>
    <property type="molecule type" value="Genomic_DNA"/>
</dbReference>
<proteinExistence type="predicted"/>
<dbReference type="PANTHER" id="PTHR31956:SF1">
    <property type="entry name" value="NON-SPECIFIC PHOSPHOLIPASE C1"/>
    <property type="match status" value="1"/>
</dbReference>
<dbReference type="Pfam" id="PF04185">
    <property type="entry name" value="Phosphoesterase"/>
    <property type="match status" value="1"/>
</dbReference>
<keyword evidence="1" id="KW-0378">Hydrolase</keyword>
<dbReference type="InterPro" id="IPR008475">
    <property type="entry name" value="PLipase_C_C"/>
</dbReference>
<dbReference type="AlphaFoldDB" id="A0A9W7CBD7"/>
<dbReference type="PANTHER" id="PTHR31956">
    <property type="entry name" value="NON-SPECIFIC PHOSPHOLIPASE C4-RELATED"/>
    <property type="match status" value="1"/>
</dbReference>
<reference evidence="5" key="1">
    <citation type="journal article" date="2023" name="Commun. Biol.">
        <title>Genome analysis of Parmales, the sister group of diatoms, reveals the evolutionary specialization of diatoms from phago-mixotrophs to photoautotrophs.</title>
        <authorList>
            <person name="Ban H."/>
            <person name="Sato S."/>
            <person name="Yoshikawa S."/>
            <person name="Yamada K."/>
            <person name="Nakamura Y."/>
            <person name="Ichinomiya M."/>
            <person name="Sato N."/>
            <person name="Blanc-Mathieu R."/>
            <person name="Endo H."/>
            <person name="Kuwata A."/>
            <person name="Ogata H."/>
        </authorList>
    </citation>
    <scope>NUCLEOTIDE SEQUENCE [LARGE SCALE GENOMIC DNA]</scope>
    <source>
        <strain evidence="5">NIES 3699</strain>
    </source>
</reference>
<keyword evidence="2" id="KW-0732">Signal</keyword>
<organism evidence="4 5">
    <name type="scientific">Triparma verrucosa</name>
    <dbReference type="NCBI Taxonomy" id="1606542"/>
    <lineage>
        <taxon>Eukaryota</taxon>
        <taxon>Sar</taxon>
        <taxon>Stramenopiles</taxon>
        <taxon>Ochrophyta</taxon>
        <taxon>Bolidophyceae</taxon>
        <taxon>Parmales</taxon>
        <taxon>Triparmaceae</taxon>
        <taxon>Triparma</taxon>
    </lineage>
</organism>
<dbReference type="Pfam" id="PF05506">
    <property type="entry name" value="PLipase_C_C"/>
    <property type="match status" value="1"/>
</dbReference>
<keyword evidence="5" id="KW-1185">Reference proteome</keyword>
<dbReference type="Gene3D" id="3.40.720.10">
    <property type="entry name" value="Alkaline Phosphatase, subunit A"/>
    <property type="match status" value="2"/>
</dbReference>
<feature type="signal peptide" evidence="2">
    <location>
        <begin position="1"/>
        <end position="16"/>
    </location>
</feature>
<dbReference type="GO" id="GO:0016042">
    <property type="term" value="P:lipid catabolic process"/>
    <property type="evidence" value="ECO:0007669"/>
    <property type="project" value="InterPro"/>
</dbReference>
<protein>
    <recommendedName>
        <fullName evidence="3">Bacterial phospholipase C C-terminal domain-containing protein</fullName>
    </recommendedName>
</protein>
<feature type="chain" id="PRO_5040922845" description="Bacterial phospholipase C C-terminal domain-containing protein" evidence="2">
    <location>
        <begin position="17"/>
        <end position="722"/>
    </location>
</feature>